<gene>
    <name evidence="2" type="ORF">E2C01_079391</name>
</gene>
<proteinExistence type="predicted"/>
<evidence type="ECO:0000313" key="2">
    <source>
        <dbReference type="EMBL" id="MPC84646.1"/>
    </source>
</evidence>
<evidence type="ECO:0000313" key="3">
    <source>
        <dbReference type="Proteomes" id="UP000324222"/>
    </source>
</evidence>
<keyword evidence="3" id="KW-1185">Reference proteome</keyword>
<organism evidence="2 3">
    <name type="scientific">Portunus trituberculatus</name>
    <name type="common">Swimming crab</name>
    <name type="synonym">Neptunus trituberculatus</name>
    <dbReference type="NCBI Taxonomy" id="210409"/>
    <lineage>
        <taxon>Eukaryota</taxon>
        <taxon>Metazoa</taxon>
        <taxon>Ecdysozoa</taxon>
        <taxon>Arthropoda</taxon>
        <taxon>Crustacea</taxon>
        <taxon>Multicrustacea</taxon>
        <taxon>Malacostraca</taxon>
        <taxon>Eumalacostraca</taxon>
        <taxon>Eucarida</taxon>
        <taxon>Decapoda</taxon>
        <taxon>Pleocyemata</taxon>
        <taxon>Brachyura</taxon>
        <taxon>Eubrachyura</taxon>
        <taxon>Portunoidea</taxon>
        <taxon>Portunidae</taxon>
        <taxon>Portuninae</taxon>
        <taxon>Portunus</taxon>
    </lineage>
</organism>
<name>A0A5B7ISM8_PORTR</name>
<evidence type="ECO:0000256" key="1">
    <source>
        <dbReference type="SAM" id="MobiDB-lite"/>
    </source>
</evidence>
<feature type="region of interest" description="Disordered" evidence="1">
    <location>
        <begin position="1"/>
        <end position="21"/>
    </location>
</feature>
<comment type="caution">
    <text evidence="2">The sequence shown here is derived from an EMBL/GenBank/DDBJ whole genome shotgun (WGS) entry which is preliminary data.</text>
</comment>
<dbReference type="Proteomes" id="UP000324222">
    <property type="component" value="Unassembled WGS sequence"/>
</dbReference>
<dbReference type="EMBL" id="VSRR010066002">
    <property type="protein sequence ID" value="MPC84646.1"/>
    <property type="molecule type" value="Genomic_DNA"/>
</dbReference>
<accession>A0A5B7ISM8</accession>
<reference evidence="2 3" key="1">
    <citation type="submission" date="2019-05" db="EMBL/GenBank/DDBJ databases">
        <title>Another draft genome of Portunus trituberculatus and its Hox gene families provides insights of decapod evolution.</title>
        <authorList>
            <person name="Jeong J.-H."/>
            <person name="Song I."/>
            <person name="Kim S."/>
            <person name="Choi T."/>
            <person name="Kim D."/>
            <person name="Ryu S."/>
            <person name="Kim W."/>
        </authorList>
    </citation>
    <scope>NUCLEOTIDE SEQUENCE [LARGE SCALE GENOMIC DNA]</scope>
    <source>
        <tissue evidence="2">Muscle</tissue>
    </source>
</reference>
<dbReference type="AlphaFoldDB" id="A0A5B7ISM8"/>
<sequence length="127" mass="14095">MLYPVFHHHHNPTHLSKPTKHRFRDRNDKRTLVSTNTFYARAVIRRPTNFMDLPSGSHDLMPHHANTVKGALQSTGSNTVSASAITGVMQAAGGSVALTTNSVTRFATRSPHLHQIHQEVCVLYMTA</sequence>
<protein>
    <submittedName>
        <fullName evidence="2">Uncharacterized protein</fullName>
    </submittedName>
</protein>